<name>A0ABD3NZE0_9STRA</name>
<feature type="region of interest" description="Disordered" evidence="1">
    <location>
        <begin position="25"/>
        <end position="61"/>
    </location>
</feature>
<evidence type="ECO:0000313" key="3">
    <source>
        <dbReference type="EMBL" id="KAL3780923.1"/>
    </source>
</evidence>
<feature type="compositionally biased region" description="Basic and acidic residues" evidence="1">
    <location>
        <begin position="170"/>
        <end position="183"/>
    </location>
</feature>
<evidence type="ECO:0008006" key="5">
    <source>
        <dbReference type="Google" id="ProtNLM"/>
    </source>
</evidence>
<keyword evidence="4" id="KW-1185">Reference proteome</keyword>
<protein>
    <recommendedName>
        <fullName evidence="5">Secreted protein</fullName>
    </recommendedName>
</protein>
<dbReference type="AlphaFoldDB" id="A0ABD3NZE0"/>
<keyword evidence="2" id="KW-0732">Signal</keyword>
<feature type="chain" id="PRO_5044782707" description="Secreted protein" evidence="2">
    <location>
        <begin position="21"/>
        <end position="202"/>
    </location>
</feature>
<feature type="signal peptide" evidence="2">
    <location>
        <begin position="1"/>
        <end position="20"/>
    </location>
</feature>
<evidence type="ECO:0000256" key="1">
    <source>
        <dbReference type="SAM" id="MobiDB-lite"/>
    </source>
</evidence>
<organism evidence="3 4">
    <name type="scientific">Cyclotella cryptica</name>
    <dbReference type="NCBI Taxonomy" id="29204"/>
    <lineage>
        <taxon>Eukaryota</taxon>
        <taxon>Sar</taxon>
        <taxon>Stramenopiles</taxon>
        <taxon>Ochrophyta</taxon>
        <taxon>Bacillariophyta</taxon>
        <taxon>Coscinodiscophyceae</taxon>
        <taxon>Thalassiosirophycidae</taxon>
        <taxon>Stephanodiscales</taxon>
        <taxon>Stephanodiscaceae</taxon>
        <taxon>Cyclotella</taxon>
    </lineage>
</organism>
<feature type="compositionally biased region" description="Basic residues" evidence="1">
    <location>
        <begin position="26"/>
        <end position="36"/>
    </location>
</feature>
<proteinExistence type="predicted"/>
<dbReference type="EMBL" id="JABMIG020000334">
    <property type="protein sequence ID" value="KAL3780923.1"/>
    <property type="molecule type" value="Genomic_DNA"/>
</dbReference>
<dbReference type="Proteomes" id="UP001516023">
    <property type="component" value="Unassembled WGS sequence"/>
</dbReference>
<reference evidence="3 4" key="1">
    <citation type="journal article" date="2020" name="G3 (Bethesda)">
        <title>Improved Reference Genome for Cyclotella cryptica CCMP332, a Model for Cell Wall Morphogenesis, Salinity Adaptation, and Lipid Production in Diatoms (Bacillariophyta).</title>
        <authorList>
            <person name="Roberts W.R."/>
            <person name="Downey K.M."/>
            <person name="Ruck E.C."/>
            <person name="Traller J.C."/>
            <person name="Alverson A.J."/>
        </authorList>
    </citation>
    <scope>NUCLEOTIDE SEQUENCE [LARGE SCALE GENOMIC DNA]</scope>
    <source>
        <strain evidence="3 4">CCMP332</strain>
    </source>
</reference>
<evidence type="ECO:0000313" key="4">
    <source>
        <dbReference type="Proteomes" id="UP001516023"/>
    </source>
</evidence>
<gene>
    <name evidence="3" type="ORF">HJC23_009129</name>
</gene>
<evidence type="ECO:0000256" key="2">
    <source>
        <dbReference type="SAM" id="SignalP"/>
    </source>
</evidence>
<sequence>MTKRQVIVLIVLGCTFQSLAYEATQRHHTRSLRRNGKIRDEEKRHGGSQLNHSGGSDGYEYYDRSSIEYQKRKPENDPRRPCNSKFLYGCSERPEHGKSGKGPDRPCFSEQWCNHYDSWHHDGHQSNGERPHHGKSGKGSGRPCNSKFLYGCNQRPDSWYQKGSDDENDEIHVSYHHNGKESDVPSVSSQGKHHCRGLQVMH</sequence>
<feature type="region of interest" description="Disordered" evidence="1">
    <location>
        <begin position="159"/>
        <end position="202"/>
    </location>
</feature>
<comment type="caution">
    <text evidence="3">The sequence shown here is derived from an EMBL/GenBank/DDBJ whole genome shotgun (WGS) entry which is preliminary data.</text>
</comment>
<accession>A0ABD3NZE0</accession>